<evidence type="ECO:0000313" key="2">
    <source>
        <dbReference type="Proteomes" id="UP001139451"/>
    </source>
</evidence>
<dbReference type="RefSeq" id="WP_254295237.1">
    <property type="nucleotide sequence ID" value="NZ_JAMLDX010000015.1"/>
</dbReference>
<evidence type="ECO:0000313" key="1">
    <source>
        <dbReference type="EMBL" id="MCP3732100.1"/>
    </source>
</evidence>
<gene>
    <name evidence="1" type="ORF">M9978_16885</name>
</gene>
<reference evidence="1" key="1">
    <citation type="submission" date="2022-05" db="EMBL/GenBank/DDBJ databases">
        <title>Sphingomonas sp. strain MG17 Genome sequencing and assembly.</title>
        <authorList>
            <person name="Kim I."/>
        </authorList>
    </citation>
    <scope>NUCLEOTIDE SEQUENCE</scope>
    <source>
        <strain evidence="1">MG17</strain>
    </source>
</reference>
<dbReference type="AlphaFoldDB" id="A0A9X2KMS0"/>
<organism evidence="1 2">
    <name type="scientific">Sphingomonas tagetis</name>
    <dbReference type="NCBI Taxonomy" id="2949092"/>
    <lineage>
        <taxon>Bacteria</taxon>
        <taxon>Pseudomonadati</taxon>
        <taxon>Pseudomonadota</taxon>
        <taxon>Alphaproteobacteria</taxon>
        <taxon>Sphingomonadales</taxon>
        <taxon>Sphingomonadaceae</taxon>
        <taxon>Sphingomonas</taxon>
    </lineage>
</organism>
<proteinExistence type="predicted"/>
<comment type="caution">
    <text evidence="1">The sequence shown here is derived from an EMBL/GenBank/DDBJ whole genome shotgun (WGS) entry which is preliminary data.</text>
</comment>
<protein>
    <submittedName>
        <fullName evidence="1">Uncharacterized protein</fullName>
    </submittedName>
</protein>
<sequence length="70" mass="8101">MVIDKRDINILFDWLDLDGLLSRPQFPQRDRQVVDVVVELTAQIGKAEFATHLSASDLARQCRDCRRCSR</sequence>
<accession>A0A9X2KMS0</accession>
<dbReference type="Proteomes" id="UP001139451">
    <property type="component" value="Unassembled WGS sequence"/>
</dbReference>
<keyword evidence="2" id="KW-1185">Reference proteome</keyword>
<dbReference type="EMBL" id="JAMLDX010000015">
    <property type="protein sequence ID" value="MCP3732100.1"/>
    <property type="molecule type" value="Genomic_DNA"/>
</dbReference>
<name>A0A9X2KMS0_9SPHN</name>